<organism evidence="2 3">
    <name type="scientific">Anaeramoeba flamelloides</name>
    <dbReference type="NCBI Taxonomy" id="1746091"/>
    <lineage>
        <taxon>Eukaryota</taxon>
        <taxon>Metamonada</taxon>
        <taxon>Anaeramoebidae</taxon>
        <taxon>Anaeramoeba</taxon>
    </lineage>
</organism>
<feature type="compositionally biased region" description="Polar residues" evidence="1">
    <location>
        <begin position="253"/>
        <end position="262"/>
    </location>
</feature>
<feature type="compositionally biased region" description="Basic residues" evidence="1">
    <location>
        <begin position="195"/>
        <end position="236"/>
    </location>
</feature>
<name>A0ABQ8YX39_9EUKA</name>
<feature type="region of interest" description="Disordered" evidence="1">
    <location>
        <begin position="193"/>
        <end position="272"/>
    </location>
</feature>
<evidence type="ECO:0000256" key="1">
    <source>
        <dbReference type="SAM" id="MobiDB-lite"/>
    </source>
</evidence>
<dbReference type="Proteomes" id="UP001150062">
    <property type="component" value="Unassembled WGS sequence"/>
</dbReference>
<evidence type="ECO:0000313" key="2">
    <source>
        <dbReference type="EMBL" id="KAJ6249173.1"/>
    </source>
</evidence>
<proteinExistence type="predicted"/>
<comment type="caution">
    <text evidence="2">The sequence shown here is derived from an EMBL/GenBank/DDBJ whole genome shotgun (WGS) entry which is preliminary data.</text>
</comment>
<feature type="region of interest" description="Disordered" evidence="1">
    <location>
        <begin position="95"/>
        <end position="154"/>
    </location>
</feature>
<feature type="compositionally biased region" description="Polar residues" evidence="1">
    <location>
        <begin position="95"/>
        <end position="131"/>
    </location>
</feature>
<sequence>MTSTSKQTNPRVVFGERVPLELQLSPTTPNKIDQQKENLTQTNKIFEGKIGTKTFNNTPKNEEDFTNKVNPIKKTKKIPKLGSLNKNKNQKLVINTNTTNKQGLQKRSPTRGNKSNVRKLFQTQEPKQSRVNLDPKNSHKSTNQKLQKKKNLIHKKPWSLYTRIGNQGVIINTNKNPRMKPLYKSLGSSLPYQKSLKKSQFPHKPKPTTKTKTNKNYPKLHRSTKSSQKSKLKNKSIKTIQANNNQKDKNVNEKGSQQQQEHTFIKKRNNTNQINQKISGKKKVLGLKSRRRNSIYEDLVIDQNFDNRLKTPIQEQLLKRNAGLSKLDKKIQKRVLRHREMTRSENFSDLPELETVSIDKIQILKTTGKNQLKKEQFKRFVSQFDIDVLEQKKKELNNKNLNKKKTIKIRKVNPKMVEKKLIKFKEKNSQTNTPLVESNLDHETNDTKNTNGHNDQNDKIDNNINEKQKQKQKANLVKKENPVKKENLAKKSKIVLITQNDMPKIPNVQGEMRYNSETHEWEGNEKELEAFEQKGPVLISNLDSTMTFTEFNGMKFNTNEHRWEGNDEEIDWGGSSEDEEFLKTPNHVQPDQNNISIHSCPSNSRYQTRDTFLLSQETLDIFEKSEKSNTSLMRNWTVDESLIESKFSIRKFSIPYIIEKSKFL</sequence>
<evidence type="ECO:0000313" key="3">
    <source>
        <dbReference type="Proteomes" id="UP001150062"/>
    </source>
</evidence>
<feature type="region of interest" description="Disordered" evidence="1">
    <location>
        <begin position="426"/>
        <end position="461"/>
    </location>
</feature>
<accession>A0ABQ8YX39</accession>
<keyword evidence="3" id="KW-1185">Reference proteome</keyword>
<gene>
    <name evidence="2" type="ORF">M0813_01773</name>
</gene>
<protein>
    <submittedName>
        <fullName evidence="2">Mitotic check point protein bfa1</fullName>
    </submittedName>
</protein>
<dbReference type="EMBL" id="JAOAOG010000102">
    <property type="protein sequence ID" value="KAJ6249173.1"/>
    <property type="molecule type" value="Genomic_DNA"/>
</dbReference>
<reference evidence="2" key="1">
    <citation type="submission" date="2022-08" db="EMBL/GenBank/DDBJ databases">
        <title>Novel sulfate-reducing endosymbionts in the free-living metamonad Anaeramoeba.</title>
        <authorList>
            <person name="Jerlstrom-Hultqvist J."/>
            <person name="Cepicka I."/>
            <person name="Gallot-Lavallee L."/>
            <person name="Salas-Leiva D."/>
            <person name="Curtis B.A."/>
            <person name="Zahonova K."/>
            <person name="Pipaliya S."/>
            <person name="Dacks J."/>
            <person name="Roger A.J."/>
        </authorList>
    </citation>
    <scope>NUCLEOTIDE SEQUENCE</scope>
    <source>
        <strain evidence="2">Schooner1</strain>
    </source>
</reference>